<organism evidence="1 2">
    <name type="scientific">Aquifex aeolicus</name>
    <dbReference type="NCBI Taxonomy" id="63363"/>
    <lineage>
        <taxon>Bacteria</taxon>
        <taxon>Pseudomonadati</taxon>
        <taxon>Aquificota</taxon>
        <taxon>Aquificia</taxon>
        <taxon>Aquificales</taxon>
        <taxon>Aquificaceae</taxon>
        <taxon>Aquifex</taxon>
    </lineage>
</organism>
<evidence type="ECO:0000313" key="1">
    <source>
        <dbReference type="EMBL" id="HIP98148.1"/>
    </source>
</evidence>
<gene>
    <name evidence="1" type="ORF">EYH37_02115</name>
</gene>
<sequence>MAEKNAVAIPFAIVGFFATEKPIEEVLRTDLSPEDLEELQQYLASKLFKDPNVAVAIFPAVVPPEQASEAIKELENFLFGENGD</sequence>
<dbReference type="Proteomes" id="UP000606463">
    <property type="component" value="Unassembled WGS sequence"/>
</dbReference>
<accession>A0A9D0YNT0</accession>
<dbReference type="AlphaFoldDB" id="A0A9D0YNT0"/>
<dbReference type="EMBL" id="DQVE01000022">
    <property type="protein sequence ID" value="HIP98148.1"/>
    <property type="molecule type" value="Genomic_DNA"/>
</dbReference>
<comment type="caution">
    <text evidence="1">The sequence shown here is derived from an EMBL/GenBank/DDBJ whole genome shotgun (WGS) entry which is preliminary data.</text>
</comment>
<name>A0A9D0YNT0_AQUAO</name>
<reference evidence="1" key="1">
    <citation type="journal article" date="2020" name="ISME J.">
        <title>Gammaproteobacteria mediating utilization of methyl-, sulfur- and petroleum organic compounds in deep ocean hydrothermal plumes.</title>
        <authorList>
            <person name="Zhou Z."/>
            <person name="Liu Y."/>
            <person name="Pan J."/>
            <person name="Cron B.R."/>
            <person name="Toner B.M."/>
            <person name="Anantharaman K."/>
            <person name="Breier J.A."/>
            <person name="Dick G.J."/>
            <person name="Li M."/>
        </authorList>
    </citation>
    <scope>NUCLEOTIDE SEQUENCE</scope>
    <source>
        <strain evidence="1">SZUA-1501</strain>
    </source>
</reference>
<protein>
    <submittedName>
        <fullName evidence="1">Uncharacterized protein</fullName>
    </submittedName>
</protein>
<proteinExistence type="predicted"/>
<evidence type="ECO:0000313" key="2">
    <source>
        <dbReference type="Proteomes" id="UP000606463"/>
    </source>
</evidence>